<evidence type="ECO:0000313" key="6">
    <source>
        <dbReference type="Proteomes" id="UP001356095"/>
    </source>
</evidence>
<evidence type="ECO:0000256" key="2">
    <source>
        <dbReference type="ARBA" id="ARBA00022771"/>
    </source>
</evidence>
<gene>
    <name evidence="5" type="ORF">Q8791_24790</name>
</gene>
<keyword evidence="3" id="KW-0862">Zinc</keyword>
<dbReference type="PROSITE" id="PS01358">
    <property type="entry name" value="ZF_RANBP2_1"/>
    <property type="match status" value="1"/>
</dbReference>
<evidence type="ECO:0000256" key="1">
    <source>
        <dbReference type="ARBA" id="ARBA00022723"/>
    </source>
</evidence>
<evidence type="ECO:0000313" key="5">
    <source>
        <dbReference type="EMBL" id="MEE2040442.1"/>
    </source>
</evidence>
<keyword evidence="1" id="KW-0479">Metal-binding</keyword>
<evidence type="ECO:0000256" key="3">
    <source>
        <dbReference type="ARBA" id="ARBA00022833"/>
    </source>
</evidence>
<sequence length="44" mass="5021">MSLVLKRAVMTFVRGTVWDWDCRLCGSSNTDVDHSCWSCGGRKR</sequence>
<comment type="caution">
    <text evidence="5">The sequence shown here is derived from an EMBL/GenBank/DDBJ whole genome shotgun (WGS) entry which is preliminary data.</text>
</comment>
<feature type="domain" description="RanBP2-type" evidence="4">
    <location>
        <begin position="20"/>
        <end position="39"/>
    </location>
</feature>
<keyword evidence="6" id="KW-1185">Reference proteome</keyword>
<keyword evidence="2" id="KW-0863">Zinc-finger</keyword>
<organism evidence="5 6">
    <name type="scientific">Nocardiopsis codii</name>
    <dbReference type="NCBI Taxonomy" id="3065942"/>
    <lineage>
        <taxon>Bacteria</taxon>
        <taxon>Bacillati</taxon>
        <taxon>Actinomycetota</taxon>
        <taxon>Actinomycetes</taxon>
        <taxon>Streptosporangiales</taxon>
        <taxon>Nocardiopsidaceae</taxon>
        <taxon>Nocardiopsis</taxon>
    </lineage>
</organism>
<name>A0ABU7KE06_9ACTN</name>
<evidence type="ECO:0000259" key="4">
    <source>
        <dbReference type="PROSITE" id="PS01358"/>
    </source>
</evidence>
<reference evidence="5 6" key="1">
    <citation type="submission" date="2023-08" db="EMBL/GenBank/DDBJ databases">
        <authorList>
            <person name="Girao M."/>
            <person name="Carvalho M.F."/>
        </authorList>
    </citation>
    <scope>NUCLEOTIDE SEQUENCE [LARGE SCALE GENOMIC DNA]</scope>
    <source>
        <strain evidence="5 6">CT-R113</strain>
    </source>
</reference>
<accession>A0ABU7KE06</accession>
<dbReference type="InterPro" id="IPR001876">
    <property type="entry name" value="Znf_RanBP2"/>
</dbReference>
<dbReference type="EMBL" id="JAUZMY010000029">
    <property type="protein sequence ID" value="MEE2040442.1"/>
    <property type="molecule type" value="Genomic_DNA"/>
</dbReference>
<proteinExistence type="predicted"/>
<dbReference type="Proteomes" id="UP001356095">
    <property type="component" value="Unassembled WGS sequence"/>
</dbReference>
<protein>
    <recommendedName>
        <fullName evidence="4">RanBP2-type domain-containing protein</fullName>
    </recommendedName>
</protein>